<accession>A0A9P4I1L9</accession>
<dbReference type="Gene3D" id="3.40.50.970">
    <property type="match status" value="2"/>
</dbReference>
<evidence type="ECO:0000256" key="11">
    <source>
        <dbReference type="PIRSR" id="PIRSR036565-2"/>
    </source>
</evidence>
<comment type="similarity">
    <text evidence="3 12">Belongs to the TPP enzyme family.</text>
</comment>
<dbReference type="FunFam" id="3.40.50.970:FF:000019">
    <property type="entry name" value="Pyruvate decarboxylase isozyme"/>
    <property type="match status" value="1"/>
</dbReference>
<feature type="binding site" evidence="11">
    <location>
        <position position="456"/>
    </location>
    <ligand>
        <name>Mg(2+)</name>
        <dbReference type="ChEBI" id="CHEBI:18420"/>
    </ligand>
</feature>
<dbReference type="CDD" id="cd07038">
    <property type="entry name" value="TPP_PYR_PDC_IPDC_like"/>
    <property type="match status" value="1"/>
</dbReference>
<evidence type="ECO:0000256" key="8">
    <source>
        <dbReference type="ARBA" id="ARBA00022842"/>
    </source>
</evidence>
<organism evidence="16 17">
    <name type="scientific">Saccharata proteae CBS 121410</name>
    <dbReference type="NCBI Taxonomy" id="1314787"/>
    <lineage>
        <taxon>Eukaryota</taxon>
        <taxon>Fungi</taxon>
        <taxon>Dikarya</taxon>
        <taxon>Ascomycota</taxon>
        <taxon>Pezizomycotina</taxon>
        <taxon>Dothideomycetes</taxon>
        <taxon>Dothideomycetes incertae sedis</taxon>
        <taxon>Botryosphaeriales</taxon>
        <taxon>Saccharataceae</taxon>
        <taxon>Saccharata</taxon>
    </lineage>
</organism>
<evidence type="ECO:0000256" key="4">
    <source>
        <dbReference type="ARBA" id="ARBA00013202"/>
    </source>
</evidence>
<dbReference type="GO" id="GO:0005829">
    <property type="term" value="C:cytosol"/>
    <property type="evidence" value="ECO:0007669"/>
    <property type="project" value="TreeGrafter"/>
</dbReference>
<reference evidence="16" key="1">
    <citation type="journal article" date="2020" name="Stud. Mycol.">
        <title>101 Dothideomycetes genomes: a test case for predicting lifestyles and emergence of pathogens.</title>
        <authorList>
            <person name="Haridas S."/>
            <person name="Albert R."/>
            <person name="Binder M."/>
            <person name="Bloem J."/>
            <person name="Labutti K."/>
            <person name="Salamov A."/>
            <person name="Andreopoulos B."/>
            <person name="Baker S."/>
            <person name="Barry K."/>
            <person name="Bills G."/>
            <person name="Bluhm B."/>
            <person name="Cannon C."/>
            <person name="Castanera R."/>
            <person name="Culley D."/>
            <person name="Daum C."/>
            <person name="Ezra D."/>
            <person name="Gonzalez J."/>
            <person name="Henrissat B."/>
            <person name="Kuo A."/>
            <person name="Liang C."/>
            <person name="Lipzen A."/>
            <person name="Lutzoni F."/>
            <person name="Magnuson J."/>
            <person name="Mondo S."/>
            <person name="Nolan M."/>
            <person name="Ohm R."/>
            <person name="Pangilinan J."/>
            <person name="Park H.-J."/>
            <person name="Ramirez L."/>
            <person name="Alfaro M."/>
            <person name="Sun H."/>
            <person name="Tritt A."/>
            <person name="Yoshinaga Y."/>
            <person name="Zwiers L.-H."/>
            <person name="Turgeon B."/>
            <person name="Goodwin S."/>
            <person name="Spatafora J."/>
            <person name="Crous P."/>
            <person name="Grigoriev I."/>
        </authorList>
    </citation>
    <scope>NUCLEOTIDE SEQUENCE</scope>
    <source>
        <strain evidence="16">CBS 121410</strain>
    </source>
</reference>
<dbReference type="PANTHER" id="PTHR43452">
    <property type="entry name" value="PYRUVATE DECARBOXYLASE"/>
    <property type="match status" value="1"/>
</dbReference>
<dbReference type="CDD" id="cd02005">
    <property type="entry name" value="TPP_PDC_IPDC"/>
    <property type="match status" value="1"/>
</dbReference>
<evidence type="ECO:0000259" key="13">
    <source>
        <dbReference type="Pfam" id="PF00205"/>
    </source>
</evidence>
<dbReference type="GO" id="GO:0004737">
    <property type="term" value="F:pyruvate decarboxylase activity"/>
    <property type="evidence" value="ECO:0007669"/>
    <property type="project" value="UniProtKB-EC"/>
</dbReference>
<dbReference type="Proteomes" id="UP000799776">
    <property type="component" value="Unassembled WGS sequence"/>
</dbReference>
<feature type="binding site" evidence="11">
    <location>
        <position position="485"/>
    </location>
    <ligand>
        <name>Mg(2+)</name>
        <dbReference type="ChEBI" id="CHEBI:18420"/>
    </ligand>
</feature>
<dbReference type="PIRSF" id="PIRSF036565">
    <property type="entry name" value="Pyruvt_ip_decrb"/>
    <property type="match status" value="1"/>
</dbReference>
<keyword evidence="9 12" id="KW-0786">Thiamine pyrophosphate</keyword>
<evidence type="ECO:0000313" key="16">
    <source>
        <dbReference type="EMBL" id="KAF2091833.1"/>
    </source>
</evidence>
<evidence type="ECO:0000256" key="10">
    <source>
        <dbReference type="ARBA" id="ARBA00023239"/>
    </source>
</evidence>
<dbReference type="SUPFAM" id="SSF52467">
    <property type="entry name" value="DHS-like NAD/FAD-binding domain"/>
    <property type="match status" value="1"/>
</dbReference>
<dbReference type="InterPro" id="IPR047213">
    <property type="entry name" value="TPP_PYR_PDC_IPDC-like"/>
</dbReference>
<dbReference type="GO" id="GO:0000949">
    <property type="term" value="P:aromatic amino acid family catabolic process to alcohol via Ehrlich pathway"/>
    <property type="evidence" value="ECO:0007669"/>
    <property type="project" value="TreeGrafter"/>
</dbReference>
<keyword evidence="8 11" id="KW-0460">Magnesium</keyword>
<name>A0A9P4I1L9_9PEZI</name>
<keyword evidence="16" id="KW-0670">Pyruvate</keyword>
<dbReference type="InterPro" id="IPR047214">
    <property type="entry name" value="TPP_PDC_IPDC"/>
</dbReference>
<evidence type="ECO:0000256" key="12">
    <source>
        <dbReference type="RuleBase" id="RU362132"/>
    </source>
</evidence>
<comment type="cofactor">
    <cofactor evidence="11">
        <name>Mg(2+)</name>
        <dbReference type="ChEBI" id="CHEBI:18420"/>
    </cofactor>
    <text evidence="11">Binds 1 Mg(2+) per subunit.</text>
</comment>
<feature type="binding site" evidence="11">
    <location>
        <position position="483"/>
    </location>
    <ligand>
        <name>Mg(2+)</name>
        <dbReference type="ChEBI" id="CHEBI:18420"/>
    </ligand>
</feature>
<dbReference type="InterPro" id="IPR012001">
    <property type="entry name" value="Thiamin_PyroP_enz_TPP-bd_dom"/>
</dbReference>
<evidence type="ECO:0000256" key="5">
    <source>
        <dbReference type="ARBA" id="ARBA00014422"/>
    </source>
</evidence>
<keyword evidence="6 11" id="KW-0479">Metal-binding</keyword>
<feature type="domain" description="Thiamine pyrophosphate enzyme central" evidence="13">
    <location>
        <begin position="202"/>
        <end position="310"/>
    </location>
</feature>
<dbReference type="InterPro" id="IPR012110">
    <property type="entry name" value="PDC/IPDC-like"/>
</dbReference>
<dbReference type="Gene3D" id="3.40.50.1220">
    <property type="entry name" value="TPP-binding domain"/>
    <property type="match status" value="1"/>
</dbReference>
<dbReference type="InterPro" id="IPR029035">
    <property type="entry name" value="DHS-like_NAD/FAD-binding_dom"/>
</dbReference>
<evidence type="ECO:0000313" key="17">
    <source>
        <dbReference type="Proteomes" id="UP000799776"/>
    </source>
</evidence>
<dbReference type="Pfam" id="PF02775">
    <property type="entry name" value="TPP_enzyme_C"/>
    <property type="match status" value="1"/>
</dbReference>
<comment type="cofactor">
    <cofactor evidence="2">
        <name>thiamine diphosphate</name>
        <dbReference type="ChEBI" id="CHEBI:58937"/>
    </cofactor>
</comment>
<dbReference type="Pfam" id="PF00205">
    <property type="entry name" value="TPP_enzyme_M"/>
    <property type="match status" value="1"/>
</dbReference>
<feature type="domain" description="Thiamine pyrophosphate enzyme N-terminal TPP-binding" evidence="15">
    <location>
        <begin position="6"/>
        <end position="119"/>
    </location>
</feature>
<protein>
    <recommendedName>
        <fullName evidence="5">Pyruvate decarboxylase</fullName>
        <ecNumber evidence="4">4.1.1.1</ecNumber>
    </recommendedName>
</protein>
<evidence type="ECO:0000256" key="6">
    <source>
        <dbReference type="ARBA" id="ARBA00022723"/>
    </source>
</evidence>
<dbReference type="SUPFAM" id="SSF52518">
    <property type="entry name" value="Thiamin diphosphate-binding fold (THDP-binding)"/>
    <property type="match status" value="2"/>
</dbReference>
<evidence type="ECO:0000259" key="14">
    <source>
        <dbReference type="Pfam" id="PF02775"/>
    </source>
</evidence>
<dbReference type="Pfam" id="PF02776">
    <property type="entry name" value="TPP_enzyme_N"/>
    <property type="match status" value="1"/>
</dbReference>
<dbReference type="PANTHER" id="PTHR43452:SF30">
    <property type="entry name" value="PYRUVATE DECARBOXYLASE ISOZYME 1-RELATED"/>
    <property type="match status" value="1"/>
</dbReference>
<dbReference type="FunFam" id="3.40.50.970:FF:000024">
    <property type="entry name" value="Pyruvate decarboxylase isozyme"/>
    <property type="match status" value="1"/>
</dbReference>
<dbReference type="OrthoDB" id="308383at2759"/>
<evidence type="ECO:0000256" key="7">
    <source>
        <dbReference type="ARBA" id="ARBA00022793"/>
    </source>
</evidence>
<keyword evidence="17" id="KW-1185">Reference proteome</keyword>
<dbReference type="EC" id="4.1.1.1" evidence="4"/>
<dbReference type="InterPro" id="IPR011766">
    <property type="entry name" value="TPP_enzyme_TPP-bd"/>
</dbReference>
<evidence type="ECO:0000256" key="9">
    <source>
        <dbReference type="ARBA" id="ARBA00023052"/>
    </source>
</evidence>
<evidence type="ECO:0000259" key="15">
    <source>
        <dbReference type="Pfam" id="PF02776"/>
    </source>
</evidence>
<dbReference type="GO" id="GO:0030976">
    <property type="term" value="F:thiamine pyrophosphate binding"/>
    <property type="evidence" value="ECO:0007669"/>
    <property type="project" value="InterPro"/>
</dbReference>
<feature type="domain" description="Thiamine pyrophosphate enzyme TPP-binding" evidence="14">
    <location>
        <begin position="411"/>
        <end position="492"/>
    </location>
</feature>
<dbReference type="AlphaFoldDB" id="A0A9P4I1L9"/>
<evidence type="ECO:0000256" key="3">
    <source>
        <dbReference type="ARBA" id="ARBA00007812"/>
    </source>
</evidence>
<evidence type="ECO:0000256" key="1">
    <source>
        <dbReference type="ARBA" id="ARBA00001041"/>
    </source>
</evidence>
<keyword evidence="7" id="KW-0210">Decarboxylase</keyword>
<dbReference type="GO" id="GO:0000287">
    <property type="term" value="F:magnesium ion binding"/>
    <property type="evidence" value="ECO:0007669"/>
    <property type="project" value="InterPro"/>
</dbReference>
<dbReference type="InterPro" id="IPR012000">
    <property type="entry name" value="Thiamin_PyroP_enz_cen_dom"/>
</dbReference>
<evidence type="ECO:0000256" key="2">
    <source>
        <dbReference type="ARBA" id="ARBA00001964"/>
    </source>
</evidence>
<comment type="caution">
    <text evidence="16">The sequence shown here is derived from an EMBL/GenBank/DDBJ whole genome shotgun (WGS) entry which is preliminary data.</text>
</comment>
<sequence>MSTIPLGRYLWERIHQIGVRNILGVPGDFNLNFLDYIYDVPGLRWVGNANELNGAYAADGYGRVKGIPGVLVTTHGVGELSALNGIAGAHSEQVKVIHVVGQTTRAMQRDRMLIHHAISSDPDHQVYNKMSKLARCAEAELQDIKTAPAEIDRVIRECFIQSRPVYIFLPLDLSLEHVDAALLEKPIDTSLPVNNSNQDVAVKAILEALSQAKNPCVFVDVLVQRHGAVSEAKRLVDALKLPVYTSNMGKGIIDETNDFYVGTLNGKNGAPGVFDGLKSSDLVLLLGDLPADTNTGGFSRGVDADRSVVVNVFDVVIKGKKYENTFIKPILQSLLENIPSDYEPKGTIPQLPSDSALSRVDHKSQPANAITQTWIWHEMIKFLRPEDVLIADTGTASFGLVDTKFPCGNIRWTAQTYYGSIGWATPAALGSEIALEEMQQEKGAKTRGRTILVTGDGSLALTIQEIGTMITRSVKPIIFIINNKGYTIERVIHGAKQQYNDINQTAYAHLLPLFNHPSPQTAFRKVSTKDDFLAVLEEKALAEPKHVEIVEVVMDMLDVPWRLLEQIAMRGPESVKELKEAGFME</sequence>
<comment type="catalytic activity">
    <reaction evidence="1">
        <text>a 2-oxocarboxylate + H(+) = an aldehyde + CO2</text>
        <dbReference type="Rhea" id="RHEA:11628"/>
        <dbReference type="ChEBI" id="CHEBI:15378"/>
        <dbReference type="ChEBI" id="CHEBI:16526"/>
        <dbReference type="ChEBI" id="CHEBI:17478"/>
        <dbReference type="ChEBI" id="CHEBI:35179"/>
        <dbReference type="EC" id="4.1.1.1"/>
    </reaction>
</comment>
<keyword evidence="10" id="KW-0456">Lyase</keyword>
<proteinExistence type="inferred from homology"/>
<dbReference type="GO" id="GO:0005634">
    <property type="term" value="C:nucleus"/>
    <property type="evidence" value="ECO:0007669"/>
    <property type="project" value="TreeGrafter"/>
</dbReference>
<dbReference type="EMBL" id="ML978711">
    <property type="protein sequence ID" value="KAF2091833.1"/>
    <property type="molecule type" value="Genomic_DNA"/>
</dbReference>
<gene>
    <name evidence="16" type="ORF">K490DRAFT_70576</name>
</gene>
<dbReference type="InterPro" id="IPR029061">
    <property type="entry name" value="THDP-binding"/>
</dbReference>